<keyword evidence="2" id="KW-1185">Reference proteome</keyword>
<evidence type="ECO:0000313" key="2">
    <source>
        <dbReference type="Proteomes" id="UP001055811"/>
    </source>
</evidence>
<name>A0ACB9GXA9_CICIN</name>
<accession>A0ACB9GXA9</accession>
<proteinExistence type="predicted"/>
<gene>
    <name evidence="1" type="ORF">L2E82_00097</name>
</gene>
<reference evidence="2" key="1">
    <citation type="journal article" date="2022" name="Mol. Ecol. Resour.">
        <title>The genomes of chicory, endive, great burdock and yacon provide insights into Asteraceae palaeo-polyploidization history and plant inulin production.</title>
        <authorList>
            <person name="Fan W."/>
            <person name="Wang S."/>
            <person name="Wang H."/>
            <person name="Wang A."/>
            <person name="Jiang F."/>
            <person name="Liu H."/>
            <person name="Zhao H."/>
            <person name="Xu D."/>
            <person name="Zhang Y."/>
        </authorList>
    </citation>
    <scope>NUCLEOTIDE SEQUENCE [LARGE SCALE GENOMIC DNA]</scope>
    <source>
        <strain evidence="2">cv. Punajuju</strain>
    </source>
</reference>
<dbReference type="Proteomes" id="UP001055811">
    <property type="component" value="Linkage Group LG01"/>
</dbReference>
<reference evidence="1 2" key="2">
    <citation type="journal article" date="2022" name="Mol. Ecol. Resour.">
        <title>The genomes of chicory, endive, great burdock and yacon provide insights into Asteraceae paleo-polyploidization history and plant inulin production.</title>
        <authorList>
            <person name="Fan W."/>
            <person name="Wang S."/>
            <person name="Wang H."/>
            <person name="Wang A."/>
            <person name="Jiang F."/>
            <person name="Liu H."/>
            <person name="Zhao H."/>
            <person name="Xu D."/>
            <person name="Zhang Y."/>
        </authorList>
    </citation>
    <scope>NUCLEOTIDE SEQUENCE [LARGE SCALE GENOMIC DNA]</scope>
    <source>
        <strain evidence="2">cv. Punajuju</strain>
        <tissue evidence="1">Leaves</tissue>
    </source>
</reference>
<evidence type="ECO:0000313" key="1">
    <source>
        <dbReference type="EMBL" id="KAI3787728.1"/>
    </source>
</evidence>
<protein>
    <submittedName>
        <fullName evidence="1">Uncharacterized protein</fullName>
    </submittedName>
</protein>
<comment type="caution">
    <text evidence="1">The sequence shown here is derived from an EMBL/GenBank/DDBJ whole genome shotgun (WGS) entry which is preliminary data.</text>
</comment>
<sequence length="186" mass="21346">MYFRFSLKKKRGTNLYCPPTDHLFQPVHRHPSPTLSSFSIWTQSQSLKLSSRCPIMAATGIVELIALEISKQTNVPLKETRKKVWLVDRKKPIILALSNPTSQSECTAQQAYTWVEPFLQINGIGDVNSGKMKKNIREDLMPVTEKGTGEAYPHRCKNSWGKDEVQLSLSLLSIRYYEKMNFNNRK</sequence>
<organism evidence="1 2">
    <name type="scientific">Cichorium intybus</name>
    <name type="common">Chicory</name>
    <dbReference type="NCBI Taxonomy" id="13427"/>
    <lineage>
        <taxon>Eukaryota</taxon>
        <taxon>Viridiplantae</taxon>
        <taxon>Streptophyta</taxon>
        <taxon>Embryophyta</taxon>
        <taxon>Tracheophyta</taxon>
        <taxon>Spermatophyta</taxon>
        <taxon>Magnoliopsida</taxon>
        <taxon>eudicotyledons</taxon>
        <taxon>Gunneridae</taxon>
        <taxon>Pentapetalae</taxon>
        <taxon>asterids</taxon>
        <taxon>campanulids</taxon>
        <taxon>Asterales</taxon>
        <taxon>Asteraceae</taxon>
        <taxon>Cichorioideae</taxon>
        <taxon>Cichorieae</taxon>
        <taxon>Cichoriinae</taxon>
        <taxon>Cichorium</taxon>
    </lineage>
</organism>
<dbReference type="EMBL" id="CM042009">
    <property type="protein sequence ID" value="KAI3787728.1"/>
    <property type="molecule type" value="Genomic_DNA"/>
</dbReference>